<evidence type="ECO:0000256" key="2">
    <source>
        <dbReference type="ARBA" id="ARBA00010482"/>
    </source>
</evidence>
<dbReference type="Proteomes" id="UP000631114">
    <property type="component" value="Unassembled WGS sequence"/>
</dbReference>
<accession>A0A835I3B8</accession>
<keyword evidence="9" id="KW-1185">Reference proteome</keyword>
<evidence type="ECO:0000256" key="7">
    <source>
        <dbReference type="RuleBase" id="RU363122"/>
    </source>
</evidence>
<evidence type="ECO:0000313" key="8">
    <source>
        <dbReference type="EMBL" id="KAF9611855.1"/>
    </source>
</evidence>
<feature type="transmembrane region" description="Helical" evidence="7">
    <location>
        <begin position="152"/>
        <end position="176"/>
    </location>
</feature>
<dbReference type="InterPro" id="IPR007273">
    <property type="entry name" value="SCAMP"/>
</dbReference>
<comment type="caution">
    <text evidence="8">The sequence shown here is derived from an EMBL/GenBank/DDBJ whole genome shotgun (WGS) entry which is preliminary data.</text>
</comment>
<dbReference type="GO" id="GO:0005886">
    <property type="term" value="C:plasma membrane"/>
    <property type="evidence" value="ECO:0007669"/>
    <property type="project" value="UniProtKB-SubCell"/>
</dbReference>
<evidence type="ECO:0000256" key="1">
    <source>
        <dbReference type="ARBA" id="ARBA00004003"/>
    </source>
</evidence>
<evidence type="ECO:0000256" key="6">
    <source>
        <dbReference type="ARBA" id="ARBA00023329"/>
    </source>
</evidence>
<evidence type="ECO:0000256" key="3">
    <source>
        <dbReference type="ARBA" id="ARBA00022692"/>
    </source>
</evidence>
<keyword evidence="6 7" id="KW-0968">Cytoplasmic vesicle</keyword>
<evidence type="ECO:0000256" key="5">
    <source>
        <dbReference type="ARBA" id="ARBA00023136"/>
    </source>
</evidence>
<dbReference type="AlphaFoldDB" id="A0A835I3B8"/>
<proteinExistence type="inferred from homology"/>
<keyword evidence="7" id="KW-1003">Cell membrane</keyword>
<dbReference type="PANTHER" id="PTHR10687:SF75">
    <property type="entry name" value="SECRETORY CARRIER-ASSOCIATED MEMBRANE PROTEIN 5"/>
    <property type="match status" value="1"/>
</dbReference>
<protein>
    <recommendedName>
        <fullName evidence="7">Secretory carrier-associated membrane protein</fullName>
        <shortName evidence="7">Secretory carrier membrane protein</shortName>
    </recommendedName>
</protein>
<comment type="caution">
    <text evidence="7">Lacks conserved residue(s) required for the propagation of feature annotation.</text>
</comment>
<comment type="function">
    <text evidence="1 7">Probably involved in membrane trafficking.</text>
</comment>
<gene>
    <name evidence="8" type="ORF">IFM89_036499</name>
</gene>
<dbReference type="GO" id="GO:0055038">
    <property type="term" value="C:recycling endosome membrane"/>
    <property type="evidence" value="ECO:0007669"/>
    <property type="project" value="TreeGrafter"/>
</dbReference>
<dbReference type="PANTHER" id="PTHR10687">
    <property type="entry name" value="SECRETORY CARRIER-ASSOCIATED MEMBRANE PROTEIN SCAMP"/>
    <property type="match status" value="1"/>
</dbReference>
<comment type="similarity">
    <text evidence="2 7">Belongs to the SCAMP family.</text>
</comment>
<dbReference type="Pfam" id="PF04144">
    <property type="entry name" value="SCAMP"/>
    <property type="match status" value="1"/>
</dbReference>
<evidence type="ECO:0000256" key="4">
    <source>
        <dbReference type="ARBA" id="ARBA00022989"/>
    </source>
</evidence>
<sequence>MIDHHDLMEGVDGFRHNSFLFENGDDPSWGPKVKLHTDSGESWGQSSQFVIDERIDVPTGAVSCKRKARSLALRARRASSYRFGHLIMEERLTATTSTGCFIGRNMVSMEFIWTFKNESCLKLIGNVLLIGRSVLWYRPLYRAMRTDSVLKFGWFFLFYLLHITFCIFAAVAPPIIFKGKSLAGILPAIDVLSGNALVGIFYLIGFGLFCLESVISIWVIQQVHMYFRGSGKAAEMRRDATRGAMRAAI</sequence>
<name>A0A835I3B8_9MAGN</name>
<dbReference type="EMBL" id="JADFTS010000004">
    <property type="protein sequence ID" value="KAF9611855.1"/>
    <property type="molecule type" value="Genomic_DNA"/>
</dbReference>
<comment type="subcellular location">
    <subcellularLocation>
        <location evidence="7">Cell membrane</location>
        <topology evidence="7">Multi-pass membrane protein</topology>
    </subcellularLocation>
    <subcellularLocation>
        <location evidence="7">Cytoplasmic vesicle</location>
        <location evidence="7">Secretory vesicle membrane</location>
        <topology evidence="7">Multi-pass membrane protein</topology>
    </subcellularLocation>
</comment>
<keyword evidence="7" id="KW-0813">Transport</keyword>
<reference evidence="8 9" key="1">
    <citation type="submission" date="2020-10" db="EMBL/GenBank/DDBJ databases">
        <title>The Coptis chinensis genome and diversification of protoberbering-type alkaloids.</title>
        <authorList>
            <person name="Wang B."/>
            <person name="Shu S."/>
            <person name="Song C."/>
            <person name="Liu Y."/>
        </authorList>
    </citation>
    <scope>NUCLEOTIDE SEQUENCE [LARGE SCALE GENOMIC DNA]</scope>
    <source>
        <strain evidence="8">HL-2020</strain>
        <tissue evidence="8">Leaf</tissue>
    </source>
</reference>
<keyword evidence="3 7" id="KW-0812">Transmembrane</keyword>
<dbReference type="OrthoDB" id="242866at2759"/>
<feature type="transmembrane region" description="Helical" evidence="7">
    <location>
        <begin position="196"/>
        <end position="220"/>
    </location>
</feature>
<evidence type="ECO:0000313" key="9">
    <source>
        <dbReference type="Proteomes" id="UP000631114"/>
    </source>
</evidence>
<dbReference type="GO" id="GO:0032588">
    <property type="term" value="C:trans-Golgi network membrane"/>
    <property type="evidence" value="ECO:0007669"/>
    <property type="project" value="TreeGrafter"/>
</dbReference>
<keyword evidence="4 7" id="KW-1133">Transmembrane helix</keyword>
<organism evidence="8 9">
    <name type="scientific">Coptis chinensis</name>
    <dbReference type="NCBI Taxonomy" id="261450"/>
    <lineage>
        <taxon>Eukaryota</taxon>
        <taxon>Viridiplantae</taxon>
        <taxon>Streptophyta</taxon>
        <taxon>Embryophyta</taxon>
        <taxon>Tracheophyta</taxon>
        <taxon>Spermatophyta</taxon>
        <taxon>Magnoliopsida</taxon>
        <taxon>Ranunculales</taxon>
        <taxon>Ranunculaceae</taxon>
        <taxon>Coptidoideae</taxon>
        <taxon>Coptis</taxon>
    </lineage>
</organism>
<keyword evidence="5 7" id="KW-0472">Membrane</keyword>
<dbReference type="GO" id="GO:0030658">
    <property type="term" value="C:transport vesicle membrane"/>
    <property type="evidence" value="ECO:0007669"/>
    <property type="project" value="UniProtKB-SubCell"/>
</dbReference>
<dbReference type="GO" id="GO:0015031">
    <property type="term" value="P:protein transport"/>
    <property type="evidence" value="ECO:0007669"/>
    <property type="project" value="InterPro"/>
</dbReference>